<name>A0A6J6UV27_9ZZZZ</name>
<evidence type="ECO:0000313" key="2">
    <source>
        <dbReference type="EMBL" id="CAB4762955.1"/>
    </source>
</evidence>
<organism evidence="2">
    <name type="scientific">freshwater metagenome</name>
    <dbReference type="NCBI Taxonomy" id="449393"/>
    <lineage>
        <taxon>unclassified sequences</taxon>
        <taxon>metagenomes</taxon>
        <taxon>ecological metagenomes</taxon>
    </lineage>
</organism>
<sequence length="173" mass="18391">MSTATLEGLEGRSGGTTALWLRRGFVGLLALGMLAALLGLLGDRTERVTATSADGRWTLSLLHARLSRAGLDVPWEVTVTRRGGFEGPVVLGVTGTYFDLYETQGFRPEPSASYRDAQTLFLEFEPPPSGDVLVVAYDAYIQPASRQGSAGTVAVRSGEEVLVGLDFSTGLLP</sequence>
<accession>A0A6J6UV27</accession>
<dbReference type="EMBL" id="CAEZYQ010000027">
    <property type="protein sequence ID" value="CAB4762955.1"/>
    <property type="molecule type" value="Genomic_DNA"/>
</dbReference>
<reference evidence="2" key="1">
    <citation type="submission" date="2020-05" db="EMBL/GenBank/DDBJ databases">
        <authorList>
            <person name="Chiriac C."/>
            <person name="Salcher M."/>
            <person name="Ghai R."/>
            <person name="Kavagutti S V."/>
        </authorList>
    </citation>
    <scope>NUCLEOTIDE SEQUENCE</scope>
</reference>
<protein>
    <submittedName>
        <fullName evidence="2">Unannotated protein</fullName>
    </submittedName>
</protein>
<feature type="transmembrane region" description="Helical" evidence="1">
    <location>
        <begin position="20"/>
        <end position="41"/>
    </location>
</feature>
<proteinExistence type="predicted"/>
<keyword evidence="1" id="KW-1133">Transmembrane helix</keyword>
<keyword evidence="1" id="KW-0472">Membrane</keyword>
<gene>
    <name evidence="2" type="ORF">UFOPK2761_02782</name>
</gene>
<keyword evidence="1" id="KW-0812">Transmembrane</keyword>
<evidence type="ECO:0000256" key="1">
    <source>
        <dbReference type="SAM" id="Phobius"/>
    </source>
</evidence>
<dbReference type="AlphaFoldDB" id="A0A6J6UV27"/>